<proteinExistence type="predicted"/>
<dbReference type="SMART" id="SM00331">
    <property type="entry name" value="PP2C_SIG"/>
    <property type="match status" value="1"/>
</dbReference>
<dbReference type="SUPFAM" id="SSF81606">
    <property type="entry name" value="PP2C-like"/>
    <property type="match status" value="1"/>
</dbReference>
<dbReference type="Pfam" id="PF07228">
    <property type="entry name" value="SpoIIE"/>
    <property type="match status" value="1"/>
</dbReference>
<dbReference type="Proteomes" id="UP000606194">
    <property type="component" value="Unassembled WGS sequence"/>
</dbReference>
<dbReference type="GO" id="GO:0016791">
    <property type="term" value="F:phosphatase activity"/>
    <property type="evidence" value="ECO:0007669"/>
    <property type="project" value="TreeGrafter"/>
</dbReference>
<dbReference type="InterPro" id="IPR003018">
    <property type="entry name" value="GAF"/>
</dbReference>
<dbReference type="Gene3D" id="3.60.40.10">
    <property type="entry name" value="PPM-type phosphatase domain"/>
    <property type="match status" value="1"/>
</dbReference>
<evidence type="ECO:0000313" key="3">
    <source>
        <dbReference type="EMBL" id="GGR77122.1"/>
    </source>
</evidence>
<dbReference type="InterPro" id="IPR029016">
    <property type="entry name" value="GAF-like_dom_sf"/>
</dbReference>
<feature type="domain" description="PPM-type phosphatase" evidence="2">
    <location>
        <begin position="492"/>
        <end position="709"/>
    </location>
</feature>
<evidence type="ECO:0000256" key="1">
    <source>
        <dbReference type="ARBA" id="ARBA00022801"/>
    </source>
</evidence>
<dbReference type="PANTHER" id="PTHR43156">
    <property type="entry name" value="STAGE II SPORULATION PROTEIN E-RELATED"/>
    <property type="match status" value="1"/>
</dbReference>
<comment type="caution">
    <text evidence="3">The sequence shown here is derived from an EMBL/GenBank/DDBJ whole genome shotgun (WGS) entry which is preliminary data.</text>
</comment>
<dbReference type="PANTHER" id="PTHR43156:SF2">
    <property type="entry name" value="STAGE II SPORULATION PROTEIN E"/>
    <property type="match status" value="1"/>
</dbReference>
<evidence type="ECO:0000259" key="2">
    <source>
        <dbReference type="SMART" id="SM00331"/>
    </source>
</evidence>
<evidence type="ECO:0000313" key="4">
    <source>
        <dbReference type="Proteomes" id="UP000606194"/>
    </source>
</evidence>
<dbReference type="Gene3D" id="3.30.450.40">
    <property type="match status" value="1"/>
</dbReference>
<reference evidence="3" key="2">
    <citation type="submission" date="2020-09" db="EMBL/GenBank/DDBJ databases">
        <authorList>
            <person name="Sun Q."/>
            <person name="Ohkuma M."/>
        </authorList>
    </citation>
    <scope>NUCLEOTIDE SEQUENCE</scope>
    <source>
        <strain evidence="3">JCM 4386</strain>
    </source>
</reference>
<reference evidence="3" key="1">
    <citation type="journal article" date="2014" name="Int. J. Syst. Evol. Microbiol.">
        <title>Complete genome sequence of Corynebacterium casei LMG S-19264T (=DSM 44701T), isolated from a smear-ripened cheese.</title>
        <authorList>
            <consortium name="US DOE Joint Genome Institute (JGI-PGF)"/>
            <person name="Walter F."/>
            <person name="Albersmeier A."/>
            <person name="Kalinowski J."/>
            <person name="Ruckert C."/>
        </authorList>
    </citation>
    <scope>NUCLEOTIDE SEQUENCE</scope>
    <source>
        <strain evidence="3">JCM 4386</strain>
    </source>
</reference>
<gene>
    <name evidence="3" type="ORF">GCM10010269_15450</name>
</gene>
<dbReference type="AlphaFoldDB" id="A0A918L2F1"/>
<keyword evidence="1" id="KW-0378">Hydrolase</keyword>
<dbReference type="EMBL" id="BMTL01000005">
    <property type="protein sequence ID" value="GGR77122.1"/>
    <property type="molecule type" value="Genomic_DNA"/>
</dbReference>
<dbReference type="SUPFAM" id="SSF55781">
    <property type="entry name" value="GAF domain-like"/>
    <property type="match status" value="1"/>
</dbReference>
<name>A0A918L2F1_9ACTN</name>
<dbReference type="InterPro" id="IPR036457">
    <property type="entry name" value="PPM-type-like_dom_sf"/>
</dbReference>
<protein>
    <recommendedName>
        <fullName evidence="2">PPM-type phosphatase domain-containing protein</fullName>
    </recommendedName>
</protein>
<sequence length="717" mass="75539">MEGAAMSVPPDALSGVPDALSVPRDALSGVRHGLRQAGSPWEMAASLVGSCSRLGVVGWALMLAQEDGSHLFPCGISGLPSVWEPPLRPLERSAGWPVCSAALGRVWTGHGFQRPYPLPHATAPAAAAALPLRKSQGTLVALRPGPEPFTAAEGAFLSAVAEDVSDALADLPGPHRADALPRLRLVERGSFVLDLTDLDITGDSVFADQHGLPGPGRHPLAAALAALPPAHLPQAERLLARLATDPGPYEVVYRVAGAEGARTLQARCSRNTDVRDRVVLTGHVTDITVDTDDAAWRDERMHRQMRRAEQIRALASACASAGSTSELAAAACDVLAVFGADAIVLAEATGERLHVLTSHGQHHLDALRGIPLSTSAPLTDALREHRTVFIASHDELIAAYPHYANTAHLLDRHAWAAVPVPLSDPAARPAACMLSFNRPHAFTAEDHALFIAAAGLLGRALERCRAWDAEHARAVELQKGLLPAALPHLPDAELTASYLPAAADAYAGGDWYDAFTTGKGDLLLAIGDIEGHDTQAASLMGRLRTAVRAYAALTDDPTELLQHTNRLLTEDNDSDPERARTATCCLIVLTPGTGQLRCATAGHPVPLVHSPAGGVHELAVESGPPLGIFSDSAYPSTSYRLADAAQLLLHTDGLTDRPGTDLAHARALLHEAFAEACPMPTAGALDHITTRCLSGSRAEDDCALLLLRRHPTRSSAG</sequence>
<organism evidence="3 4">
    <name type="scientific">Streptomyces humidus</name>
    <dbReference type="NCBI Taxonomy" id="52259"/>
    <lineage>
        <taxon>Bacteria</taxon>
        <taxon>Bacillati</taxon>
        <taxon>Actinomycetota</taxon>
        <taxon>Actinomycetes</taxon>
        <taxon>Kitasatosporales</taxon>
        <taxon>Streptomycetaceae</taxon>
        <taxon>Streptomyces</taxon>
    </lineage>
</organism>
<dbReference type="InterPro" id="IPR001932">
    <property type="entry name" value="PPM-type_phosphatase-like_dom"/>
</dbReference>
<accession>A0A918L2F1</accession>
<dbReference type="InterPro" id="IPR052016">
    <property type="entry name" value="Bact_Sigma-Reg"/>
</dbReference>
<dbReference type="Pfam" id="PF13185">
    <property type="entry name" value="GAF_2"/>
    <property type="match status" value="1"/>
</dbReference>
<keyword evidence="4" id="KW-1185">Reference proteome</keyword>